<accession>A0A1T5CIR1</accession>
<dbReference type="Pfam" id="PF00392">
    <property type="entry name" value="GntR"/>
    <property type="match status" value="1"/>
</dbReference>
<keyword evidence="1" id="KW-0805">Transcription regulation</keyword>
<dbReference type="EMBL" id="FUZF01000004">
    <property type="protein sequence ID" value="SKB59347.1"/>
    <property type="molecule type" value="Genomic_DNA"/>
</dbReference>
<dbReference type="PROSITE" id="PS50949">
    <property type="entry name" value="HTH_GNTR"/>
    <property type="match status" value="1"/>
</dbReference>
<gene>
    <name evidence="5" type="ORF">SAMN05660841_01353</name>
</gene>
<dbReference type="SMART" id="SM00345">
    <property type="entry name" value="HTH_GNTR"/>
    <property type="match status" value="1"/>
</dbReference>
<dbReference type="InterPro" id="IPR000524">
    <property type="entry name" value="Tscrpt_reg_HTH_GntR"/>
</dbReference>
<dbReference type="GO" id="GO:0003700">
    <property type="term" value="F:DNA-binding transcription factor activity"/>
    <property type="evidence" value="ECO:0007669"/>
    <property type="project" value="InterPro"/>
</dbReference>
<sequence>MDFNNGKAIYLQIAEHVCEQIMLEHWKAEDRVPSVRELAVELEVNPNTVMRTYDFLQQRNIIYNKRGIGFFVSPNSKSEVQAYKKGIFIEEELPRVFRNIYLLDIGLDELKDRYQLFVDQNFKTS</sequence>
<dbReference type="SUPFAM" id="SSF46785">
    <property type="entry name" value="Winged helix' DNA-binding domain"/>
    <property type="match status" value="1"/>
</dbReference>
<dbReference type="PANTHER" id="PTHR38445:SF10">
    <property type="entry name" value="GNTR-FAMILY TRANSCRIPTIONAL REGULATOR"/>
    <property type="match status" value="1"/>
</dbReference>
<keyword evidence="2 5" id="KW-0238">DNA-binding</keyword>
<dbReference type="Gene3D" id="1.10.10.10">
    <property type="entry name" value="Winged helix-like DNA-binding domain superfamily/Winged helix DNA-binding domain"/>
    <property type="match status" value="1"/>
</dbReference>
<organism evidence="5 6">
    <name type="scientific">Sphingobacterium nematocida</name>
    <dbReference type="NCBI Taxonomy" id="1513896"/>
    <lineage>
        <taxon>Bacteria</taxon>
        <taxon>Pseudomonadati</taxon>
        <taxon>Bacteroidota</taxon>
        <taxon>Sphingobacteriia</taxon>
        <taxon>Sphingobacteriales</taxon>
        <taxon>Sphingobacteriaceae</taxon>
        <taxon>Sphingobacterium</taxon>
    </lineage>
</organism>
<keyword evidence="3" id="KW-0804">Transcription</keyword>
<evidence type="ECO:0000256" key="1">
    <source>
        <dbReference type="ARBA" id="ARBA00023015"/>
    </source>
</evidence>
<keyword evidence="6" id="KW-1185">Reference proteome</keyword>
<evidence type="ECO:0000256" key="3">
    <source>
        <dbReference type="ARBA" id="ARBA00023163"/>
    </source>
</evidence>
<evidence type="ECO:0000313" key="6">
    <source>
        <dbReference type="Proteomes" id="UP000190150"/>
    </source>
</evidence>
<dbReference type="InterPro" id="IPR036388">
    <property type="entry name" value="WH-like_DNA-bd_sf"/>
</dbReference>
<dbReference type="InterPro" id="IPR036390">
    <property type="entry name" value="WH_DNA-bd_sf"/>
</dbReference>
<proteinExistence type="predicted"/>
<protein>
    <submittedName>
        <fullName evidence="5">DNA-binding transcriptional regulator YhcF, GntR family</fullName>
    </submittedName>
</protein>
<feature type="domain" description="HTH gntR-type" evidence="4">
    <location>
        <begin position="7"/>
        <end position="75"/>
    </location>
</feature>
<reference evidence="6" key="1">
    <citation type="submission" date="2017-02" db="EMBL/GenBank/DDBJ databases">
        <authorList>
            <person name="Varghese N."/>
            <person name="Submissions S."/>
        </authorList>
    </citation>
    <scope>NUCLEOTIDE SEQUENCE [LARGE SCALE GENOMIC DNA]</scope>
    <source>
        <strain evidence="6">DSM 24091</strain>
    </source>
</reference>
<dbReference type="AlphaFoldDB" id="A0A1T5CIR1"/>
<evidence type="ECO:0000256" key="2">
    <source>
        <dbReference type="ARBA" id="ARBA00023125"/>
    </source>
</evidence>
<dbReference type="PANTHER" id="PTHR38445">
    <property type="entry name" value="HTH-TYPE TRANSCRIPTIONAL REPRESSOR YTRA"/>
    <property type="match status" value="1"/>
</dbReference>
<evidence type="ECO:0000313" key="5">
    <source>
        <dbReference type="EMBL" id="SKB59347.1"/>
    </source>
</evidence>
<dbReference type="STRING" id="1513896.SAMN05660841_01353"/>
<dbReference type="RefSeq" id="WP_079642332.1">
    <property type="nucleotide sequence ID" value="NZ_FUZF01000004.1"/>
</dbReference>
<dbReference type="OrthoDB" id="362473at2"/>
<evidence type="ECO:0000259" key="4">
    <source>
        <dbReference type="PROSITE" id="PS50949"/>
    </source>
</evidence>
<dbReference type="Proteomes" id="UP000190150">
    <property type="component" value="Unassembled WGS sequence"/>
</dbReference>
<dbReference type="CDD" id="cd07377">
    <property type="entry name" value="WHTH_GntR"/>
    <property type="match status" value="1"/>
</dbReference>
<name>A0A1T5CIR1_9SPHI</name>
<dbReference type="GO" id="GO:0003677">
    <property type="term" value="F:DNA binding"/>
    <property type="evidence" value="ECO:0007669"/>
    <property type="project" value="UniProtKB-KW"/>
</dbReference>
<dbReference type="Gene3D" id="1.10.287.100">
    <property type="match status" value="1"/>
</dbReference>